<organism evidence="1 2">
    <name type="scientific">Naganishia vaughanmartiniae</name>
    <dbReference type="NCBI Taxonomy" id="1424756"/>
    <lineage>
        <taxon>Eukaryota</taxon>
        <taxon>Fungi</taxon>
        <taxon>Dikarya</taxon>
        <taxon>Basidiomycota</taxon>
        <taxon>Agaricomycotina</taxon>
        <taxon>Tremellomycetes</taxon>
        <taxon>Filobasidiales</taxon>
        <taxon>Filobasidiaceae</taxon>
        <taxon>Naganishia</taxon>
    </lineage>
</organism>
<evidence type="ECO:0000313" key="2">
    <source>
        <dbReference type="Proteomes" id="UP001243375"/>
    </source>
</evidence>
<sequence length="511" mass="59047">MFKATSRTAPPPAPYAETSRPGSSRRRSSDGGHRNLKYPYRLNFYTSPPALDITLEEFETFAIARLKVLSAIHSLQERSLPPAQFRELISTQIKTHLPLSSNTARNVDVDEERRGDEIGHWILRLAFCRSPDLRDKFIRTELELFKQRFDSDDQHERSQFLKSLNFDWTVVDDTEKRVYEKQLKACMPWSAQRDGQFASESWVKVPWYTVPDLVGPRKVFVKGGNAYVPQSYQISLVLQAFRSNLERALELTAKSLPRMDEDDRLMPILAHLAQSFLSNVSIESNFFGDADDDPNSTRITADMIDALAVKHFPACQYNLWNRLKRDHHLKHFARLQFGLFLKALGLPLEEALVYWRRGFSQLTDDKFQKEYKYNIRHSYGQEGKRMNYPAKRFGCQQILTSNQPGAQDSHGCPYRHFAPETLQTFLSQHYSISTGSPEMREVMDQVKKQHYHLACTRVFEITHPKDVKKGEGLGEGVSVSHPNEYFNKSWGYEKGISKPKTEPMSDDMHLD</sequence>
<gene>
    <name evidence="1" type="ORF">QFC22_005575</name>
</gene>
<dbReference type="EMBL" id="JASBWU010000018">
    <property type="protein sequence ID" value="KAJ9114699.1"/>
    <property type="molecule type" value="Genomic_DNA"/>
</dbReference>
<comment type="caution">
    <text evidence="1">The sequence shown here is derived from an EMBL/GenBank/DDBJ whole genome shotgun (WGS) entry which is preliminary data.</text>
</comment>
<name>A0ACC2WSF8_9TREE</name>
<protein>
    <submittedName>
        <fullName evidence="1">Uncharacterized protein</fullName>
    </submittedName>
</protein>
<reference evidence="1" key="1">
    <citation type="submission" date="2023-04" db="EMBL/GenBank/DDBJ databases">
        <title>Draft Genome sequencing of Naganishia species isolated from polar environments using Oxford Nanopore Technology.</title>
        <authorList>
            <person name="Leo P."/>
            <person name="Venkateswaran K."/>
        </authorList>
    </citation>
    <scope>NUCLEOTIDE SEQUENCE</scope>
    <source>
        <strain evidence="1">MNA-CCFEE 5425</strain>
    </source>
</reference>
<keyword evidence="2" id="KW-1185">Reference proteome</keyword>
<dbReference type="Proteomes" id="UP001243375">
    <property type="component" value="Unassembled WGS sequence"/>
</dbReference>
<accession>A0ACC2WSF8</accession>
<evidence type="ECO:0000313" key="1">
    <source>
        <dbReference type="EMBL" id="KAJ9114699.1"/>
    </source>
</evidence>
<proteinExistence type="predicted"/>